<evidence type="ECO:0000313" key="1">
    <source>
        <dbReference type="EMBL" id="BAU71413.1"/>
    </source>
</evidence>
<keyword evidence="2" id="KW-1185">Reference proteome</keyword>
<reference evidence="1 2" key="1">
    <citation type="submission" date="2014-12" db="EMBL/GenBank/DDBJ databases">
        <title>Genome analysis of a novel jumbo phage RSL2 infecting the phytopathogen Ralstonia solanacearum.</title>
        <authorList>
            <person name="Kawasaki T."/>
            <person name="Fujie M."/>
            <person name="Chatchawankanphanich O."/>
            <person name="Ogata H."/>
            <person name="Yamada T."/>
        </authorList>
    </citation>
    <scope>NUCLEOTIDE SEQUENCE [LARGE SCALE GENOMIC DNA]</scope>
    <source>
        <strain evidence="1 2">RSL2</strain>
    </source>
</reference>
<dbReference type="Proteomes" id="UP000203794">
    <property type="component" value="Segment"/>
</dbReference>
<accession>A0A146I5J5</accession>
<dbReference type="EMBL" id="AP014693">
    <property type="protein sequence ID" value="BAU71413.1"/>
    <property type="molecule type" value="Genomic_DNA"/>
</dbReference>
<organism evidence="1 2">
    <name type="scientific">Ralstonia phage RSL2</name>
    <dbReference type="NCBI Taxonomy" id="1585840"/>
    <lineage>
        <taxon>Viruses</taxon>
        <taxon>Duplodnaviria</taxon>
        <taxon>Heunggongvirae</taxon>
        <taxon>Uroviricota</taxon>
        <taxon>Caudoviricetes</taxon>
        <taxon>Chimalliviridae</taxon>
        <taxon>Chiangmaivirus</taxon>
        <taxon>Chiangmaivirus RSL2</taxon>
    </lineage>
</organism>
<protein>
    <submittedName>
        <fullName evidence="1">Uncharacterized protein</fullName>
    </submittedName>
</protein>
<name>A0A146I5J5_9CAUD</name>
<evidence type="ECO:0000313" key="2">
    <source>
        <dbReference type="Proteomes" id="UP000203794"/>
    </source>
</evidence>
<proteinExistence type="predicted"/>
<sequence>MIDPGTRAPDVVKPPRYDIEEKKKVIERCLKDPFFFFNLIVKRTPKRT</sequence>